<dbReference type="SUPFAM" id="SSF55781">
    <property type="entry name" value="GAF domain-like"/>
    <property type="match status" value="1"/>
</dbReference>
<dbReference type="Pfam" id="PF01614">
    <property type="entry name" value="IclR_C"/>
    <property type="match status" value="1"/>
</dbReference>
<evidence type="ECO:0000256" key="1">
    <source>
        <dbReference type="ARBA" id="ARBA00023015"/>
    </source>
</evidence>
<dbReference type="InterPro" id="IPR005471">
    <property type="entry name" value="Tscrpt_reg_IclR_N"/>
</dbReference>
<name>A0ABV3SCE5_9HYPH</name>
<dbReference type="InterPro" id="IPR029016">
    <property type="entry name" value="GAF-like_dom_sf"/>
</dbReference>
<keyword evidence="7" id="KW-1185">Reference proteome</keyword>
<comment type="caution">
    <text evidence="6">The sequence shown here is derived from an EMBL/GenBank/DDBJ whole genome shotgun (WGS) entry which is preliminary data.</text>
</comment>
<evidence type="ECO:0000256" key="3">
    <source>
        <dbReference type="ARBA" id="ARBA00023163"/>
    </source>
</evidence>
<evidence type="ECO:0000313" key="6">
    <source>
        <dbReference type="EMBL" id="MEX0404413.1"/>
    </source>
</evidence>
<dbReference type="Pfam" id="PF09339">
    <property type="entry name" value="HTH_IclR"/>
    <property type="match status" value="1"/>
</dbReference>
<dbReference type="InterPro" id="IPR036388">
    <property type="entry name" value="WH-like_DNA-bd_sf"/>
</dbReference>
<evidence type="ECO:0000259" key="4">
    <source>
        <dbReference type="PROSITE" id="PS51077"/>
    </source>
</evidence>
<evidence type="ECO:0000256" key="2">
    <source>
        <dbReference type="ARBA" id="ARBA00023125"/>
    </source>
</evidence>
<dbReference type="Gene3D" id="3.30.450.40">
    <property type="match status" value="1"/>
</dbReference>
<proteinExistence type="predicted"/>
<gene>
    <name evidence="6" type="ORF">ABGN05_01915</name>
</gene>
<dbReference type="InterPro" id="IPR036390">
    <property type="entry name" value="WH_DNA-bd_sf"/>
</dbReference>
<dbReference type="SUPFAM" id="SSF46785">
    <property type="entry name" value="Winged helix' DNA-binding domain"/>
    <property type="match status" value="1"/>
</dbReference>
<dbReference type="EMBL" id="JBDPGJ010000001">
    <property type="protein sequence ID" value="MEX0404413.1"/>
    <property type="molecule type" value="Genomic_DNA"/>
</dbReference>
<protein>
    <submittedName>
        <fullName evidence="6">IclR family transcriptional regulator</fullName>
    </submittedName>
</protein>
<dbReference type="PANTHER" id="PTHR30136">
    <property type="entry name" value="HELIX-TURN-HELIX TRANSCRIPTIONAL REGULATOR, ICLR FAMILY"/>
    <property type="match status" value="1"/>
</dbReference>
<keyword evidence="2" id="KW-0238">DNA-binding</keyword>
<dbReference type="InterPro" id="IPR014757">
    <property type="entry name" value="Tscrpt_reg_IclR_C"/>
</dbReference>
<dbReference type="InterPro" id="IPR050707">
    <property type="entry name" value="HTH_MetabolicPath_Reg"/>
</dbReference>
<sequence length="321" mass="35608">MAHDRRLIHCDSLPLFRRHASKALAPSADAPSDALCFKMSRIQDTCLVLETTYQPLRIAQETAFMNATPLATNETTQRRERSVDRILQILEFLHAHGEGISIGALAKTLNAPRSSTYTLVNDLTQAGLLETSPDDGRIFFGKRMYLYGLNYIRENSLAKRARMEVDRLAKETGETSEFCMLQNGRYTIMHMRPGNRPFRISSAVGLQIPIPWTASGRLLLAGFSGPEIEELIADEDLILPDGRRIDIDEFIEAIGAAQRDGFCLTKGLVDAVTQCLAAPIYGADGKVEATICLVLPVDLSEDQTAVLRERLLESGRKLSSR</sequence>
<dbReference type="Proteomes" id="UP001556692">
    <property type="component" value="Unassembled WGS sequence"/>
</dbReference>
<feature type="domain" description="IclR-ED" evidence="5">
    <location>
        <begin position="143"/>
        <end position="321"/>
    </location>
</feature>
<dbReference type="PROSITE" id="PS51078">
    <property type="entry name" value="ICLR_ED"/>
    <property type="match status" value="1"/>
</dbReference>
<dbReference type="SMART" id="SM00346">
    <property type="entry name" value="HTH_ICLR"/>
    <property type="match status" value="1"/>
</dbReference>
<keyword evidence="1" id="KW-0805">Transcription regulation</keyword>
<reference evidence="6 7" key="1">
    <citation type="submission" date="2024-05" db="EMBL/GenBank/DDBJ databases">
        <authorList>
            <person name="Jiang F."/>
        </authorList>
    </citation>
    <scope>NUCLEOTIDE SEQUENCE [LARGE SCALE GENOMIC DNA]</scope>
    <source>
        <strain evidence="6 7">LZ166</strain>
    </source>
</reference>
<feature type="domain" description="HTH iclR-type" evidence="4">
    <location>
        <begin position="80"/>
        <end position="142"/>
    </location>
</feature>
<dbReference type="PANTHER" id="PTHR30136:SF35">
    <property type="entry name" value="HTH-TYPE TRANSCRIPTIONAL REGULATOR RV1719"/>
    <property type="match status" value="1"/>
</dbReference>
<keyword evidence="3" id="KW-0804">Transcription</keyword>
<dbReference type="Gene3D" id="1.10.10.10">
    <property type="entry name" value="Winged helix-like DNA-binding domain superfamily/Winged helix DNA-binding domain"/>
    <property type="match status" value="1"/>
</dbReference>
<accession>A0ABV3SCE5</accession>
<dbReference type="PROSITE" id="PS51077">
    <property type="entry name" value="HTH_ICLR"/>
    <property type="match status" value="1"/>
</dbReference>
<organism evidence="6 7">
    <name type="scientific">Aquibium pacificus</name>
    <dbReference type="NCBI Taxonomy" id="3153579"/>
    <lineage>
        <taxon>Bacteria</taxon>
        <taxon>Pseudomonadati</taxon>
        <taxon>Pseudomonadota</taxon>
        <taxon>Alphaproteobacteria</taxon>
        <taxon>Hyphomicrobiales</taxon>
        <taxon>Phyllobacteriaceae</taxon>
        <taxon>Aquibium</taxon>
    </lineage>
</organism>
<evidence type="ECO:0000259" key="5">
    <source>
        <dbReference type="PROSITE" id="PS51078"/>
    </source>
</evidence>
<dbReference type="RefSeq" id="WP_367952300.1">
    <property type="nucleotide sequence ID" value="NZ_JBDPGJ010000001.1"/>
</dbReference>
<evidence type="ECO:0000313" key="7">
    <source>
        <dbReference type="Proteomes" id="UP001556692"/>
    </source>
</evidence>